<protein>
    <submittedName>
        <fullName evidence="1">Acyl carrier protein</fullName>
    </submittedName>
</protein>
<keyword evidence="2" id="KW-1185">Reference proteome</keyword>
<dbReference type="AlphaFoldDB" id="A0A1I1ALJ0"/>
<evidence type="ECO:0000313" key="1">
    <source>
        <dbReference type="EMBL" id="SFB37358.1"/>
    </source>
</evidence>
<dbReference type="STRING" id="237018.SAMN04489723_108130"/>
<reference evidence="1 2" key="1">
    <citation type="submission" date="2016-10" db="EMBL/GenBank/DDBJ databases">
        <authorList>
            <person name="de Groot N.N."/>
        </authorList>
    </citation>
    <scope>NUCLEOTIDE SEQUENCE [LARGE SCALE GENOMIC DNA]</scope>
    <source>
        <strain evidence="1 2">DSM 23399</strain>
    </source>
</reference>
<organism evidence="1 2">
    <name type="scientific">Algoriphagus aquimarinus</name>
    <dbReference type="NCBI Taxonomy" id="237018"/>
    <lineage>
        <taxon>Bacteria</taxon>
        <taxon>Pseudomonadati</taxon>
        <taxon>Bacteroidota</taxon>
        <taxon>Cytophagia</taxon>
        <taxon>Cytophagales</taxon>
        <taxon>Cyclobacteriaceae</taxon>
        <taxon>Algoriphagus</taxon>
    </lineage>
</organism>
<dbReference type="OrthoDB" id="826370at2"/>
<name>A0A1I1ALJ0_9BACT</name>
<proteinExistence type="predicted"/>
<dbReference type="Proteomes" id="UP000198790">
    <property type="component" value="Unassembled WGS sequence"/>
</dbReference>
<dbReference type="RefSeq" id="WP_092897790.1">
    <property type="nucleotide sequence ID" value="NZ_CAXBKE010000005.1"/>
</dbReference>
<dbReference type="EMBL" id="FOKK01000008">
    <property type="protein sequence ID" value="SFB37358.1"/>
    <property type="molecule type" value="Genomic_DNA"/>
</dbReference>
<evidence type="ECO:0000313" key="2">
    <source>
        <dbReference type="Proteomes" id="UP000198790"/>
    </source>
</evidence>
<sequence>MKNYTDLRKISKVFQQYGIDLTGKRKYASFESDLRMDKVFVSGLIFELEYELRKQIADDKVEEVQAPAQIIELLMS</sequence>
<accession>A0A1I1ALJ0</accession>
<gene>
    <name evidence="1" type="ORF">SAMN04489723_108130</name>
</gene>